<dbReference type="EMBL" id="JAGQHS010000011">
    <property type="protein sequence ID" value="MCA9754880.1"/>
    <property type="molecule type" value="Genomic_DNA"/>
</dbReference>
<evidence type="ECO:0000259" key="2">
    <source>
        <dbReference type="Pfam" id="PF07589"/>
    </source>
</evidence>
<dbReference type="Pfam" id="PF07589">
    <property type="entry name" value="PEP-CTERM"/>
    <property type="match status" value="1"/>
</dbReference>
<sequence>MQNFIKALTIGAALAAIAGSANAGVYNWEWQPGDDGAYSNQGGAINWIQSSFDSDTNRLTWYANFGNVPSSSSNTEGFTLAINNGPNPKGYEGELGLFYFDASRSSGPRLTVYGYNGRNDASSYYDGTKDDTIVAPDRILSSLHSSANNWVFDLKSELNGDGSRTMGFSIDATDIVDHNPLYSAGGTDWSGAGYDDNIGVWFHSFAGLDTRYRTNGYLKRWTANRQGWLDLANGSTMTDPVPEPASLLLLGGGLGLAGLVARRRKRA</sequence>
<feature type="signal peptide" evidence="1">
    <location>
        <begin position="1"/>
        <end position="23"/>
    </location>
</feature>
<organism evidence="3 4">
    <name type="scientific">Eiseniibacteriota bacterium</name>
    <dbReference type="NCBI Taxonomy" id="2212470"/>
    <lineage>
        <taxon>Bacteria</taxon>
        <taxon>Candidatus Eiseniibacteriota</taxon>
    </lineage>
</organism>
<proteinExistence type="predicted"/>
<evidence type="ECO:0000256" key="1">
    <source>
        <dbReference type="SAM" id="SignalP"/>
    </source>
</evidence>
<reference evidence="3" key="1">
    <citation type="submission" date="2020-04" db="EMBL/GenBank/DDBJ databases">
        <authorList>
            <person name="Zhang T."/>
        </authorList>
    </citation>
    <scope>NUCLEOTIDE SEQUENCE</scope>
    <source>
        <strain evidence="3">HKST-UBA02</strain>
    </source>
</reference>
<evidence type="ECO:0000313" key="3">
    <source>
        <dbReference type="EMBL" id="MCA9754880.1"/>
    </source>
</evidence>
<reference evidence="3" key="2">
    <citation type="journal article" date="2021" name="Microbiome">
        <title>Successional dynamics and alternative stable states in a saline activated sludge microbial community over 9 years.</title>
        <authorList>
            <person name="Wang Y."/>
            <person name="Ye J."/>
            <person name="Ju F."/>
            <person name="Liu L."/>
            <person name="Boyd J.A."/>
            <person name="Deng Y."/>
            <person name="Parks D.H."/>
            <person name="Jiang X."/>
            <person name="Yin X."/>
            <person name="Woodcroft B.J."/>
            <person name="Tyson G.W."/>
            <person name="Hugenholtz P."/>
            <person name="Polz M.F."/>
            <person name="Zhang T."/>
        </authorList>
    </citation>
    <scope>NUCLEOTIDE SEQUENCE</scope>
    <source>
        <strain evidence="3">HKST-UBA02</strain>
    </source>
</reference>
<accession>A0A956SC11</accession>
<evidence type="ECO:0000313" key="4">
    <source>
        <dbReference type="Proteomes" id="UP000739538"/>
    </source>
</evidence>
<gene>
    <name evidence="3" type="ORF">KDA27_03690</name>
</gene>
<feature type="chain" id="PRO_5037061883" evidence="1">
    <location>
        <begin position="24"/>
        <end position="267"/>
    </location>
</feature>
<name>A0A956SC11_UNCEI</name>
<protein>
    <submittedName>
        <fullName evidence="3">PEP-CTERM sorting domain-containing protein</fullName>
    </submittedName>
</protein>
<keyword evidence="1" id="KW-0732">Signal</keyword>
<dbReference type="NCBIfam" id="TIGR02595">
    <property type="entry name" value="PEP_CTERM"/>
    <property type="match status" value="1"/>
</dbReference>
<dbReference type="InterPro" id="IPR013424">
    <property type="entry name" value="Ice-binding_C"/>
</dbReference>
<feature type="domain" description="Ice-binding protein C-terminal" evidence="2">
    <location>
        <begin position="240"/>
        <end position="264"/>
    </location>
</feature>
<dbReference type="Proteomes" id="UP000739538">
    <property type="component" value="Unassembled WGS sequence"/>
</dbReference>
<comment type="caution">
    <text evidence="3">The sequence shown here is derived from an EMBL/GenBank/DDBJ whole genome shotgun (WGS) entry which is preliminary data.</text>
</comment>
<dbReference type="AlphaFoldDB" id="A0A956SC11"/>